<evidence type="ECO:0000313" key="3">
    <source>
        <dbReference type="EMBL" id="MTW35525.1"/>
    </source>
</evidence>
<evidence type="ECO:0000256" key="2">
    <source>
        <dbReference type="SAM" id="MobiDB-lite"/>
    </source>
</evidence>
<feature type="coiled-coil region" evidence="1">
    <location>
        <begin position="191"/>
        <end position="218"/>
    </location>
</feature>
<feature type="region of interest" description="Disordered" evidence="2">
    <location>
        <begin position="1"/>
        <end position="31"/>
    </location>
</feature>
<feature type="region of interest" description="Disordered" evidence="2">
    <location>
        <begin position="58"/>
        <end position="94"/>
    </location>
</feature>
<keyword evidence="1" id="KW-0175">Coiled coil</keyword>
<feature type="compositionally biased region" description="Low complexity" evidence="2">
    <location>
        <begin position="62"/>
        <end position="85"/>
    </location>
</feature>
<dbReference type="RefSeq" id="WP_155436856.1">
    <property type="nucleotide sequence ID" value="NZ_JBHLXK010000011.1"/>
</dbReference>
<keyword evidence="4" id="KW-1185">Reference proteome</keyword>
<accession>A0ABW9SV45</accession>
<evidence type="ECO:0000256" key="1">
    <source>
        <dbReference type="SAM" id="Coils"/>
    </source>
</evidence>
<name>A0ABW9SV45_9BURK</name>
<evidence type="ECO:0000313" key="4">
    <source>
        <dbReference type="Proteomes" id="UP000735592"/>
    </source>
</evidence>
<dbReference type="EMBL" id="WNKW01000014">
    <property type="protein sequence ID" value="MTW35525.1"/>
    <property type="molecule type" value="Genomic_DNA"/>
</dbReference>
<organism evidence="3 4">
    <name type="scientific">Pseudoduganella danionis</name>
    <dbReference type="NCBI Taxonomy" id="1890295"/>
    <lineage>
        <taxon>Bacteria</taxon>
        <taxon>Pseudomonadati</taxon>
        <taxon>Pseudomonadota</taxon>
        <taxon>Betaproteobacteria</taxon>
        <taxon>Burkholderiales</taxon>
        <taxon>Oxalobacteraceae</taxon>
        <taxon>Telluria group</taxon>
        <taxon>Pseudoduganella</taxon>
    </lineage>
</organism>
<dbReference type="Proteomes" id="UP000735592">
    <property type="component" value="Unassembled WGS sequence"/>
</dbReference>
<sequence>MKEEVTNRYANATASREALERERETADPDRRAAIDAQLITMRDAEGVARRELDELNGFSGVPAVEQPAEIQQAQEQQAQQPQAPETVRQKEYTSGNRFTGVLGAMKSERVVETHTHIDIVEARIANARSAQISDQLAADKARQDAEKERAAEAKEIDRVRAERVFEGGHAPGELGTQDYLRMEAEQRKATIEYAQRAADKEQREAAEAEAVIAMTEETGIEHVILPADAMIEGEIVAAAVVKDESYFAVEFSDESGKTVRALIPASGHSFDIGDEIQVERKLGYHIDASYGYGR</sequence>
<comment type="caution">
    <text evidence="3">The sequence shown here is derived from an EMBL/GenBank/DDBJ whole genome shotgun (WGS) entry which is preliminary data.</text>
</comment>
<gene>
    <name evidence="3" type="ORF">GM655_22275</name>
</gene>
<feature type="compositionally biased region" description="Basic and acidic residues" evidence="2">
    <location>
        <begin position="17"/>
        <end position="31"/>
    </location>
</feature>
<reference evidence="3 4" key="1">
    <citation type="submission" date="2019-11" db="EMBL/GenBank/DDBJ databases">
        <title>Type strains purchased from KCTC, JCM and DSMZ.</title>
        <authorList>
            <person name="Lu H."/>
        </authorList>
    </citation>
    <scope>NUCLEOTIDE SEQUENCE [LARGE SCALE GENOMIC DNA]</scope>
    <source>
        <strain evidence="3 4">DSM 103461</strain>
    </source>
</reference>
<protein>
    <submittedName>
        <fullName evidence="3">Uncharacterized protein</fullName>
    </submittedName>
</protein>
<proteinExistence type="predicted"/>